<dbReference type="InterPro" id="IPR036691">
    <property type="entry name" value="Endo/exonu/phosph_ase_sf"/>
</dbReference>
<feature type="compositionally biased region" description="Low complexity" evidence="5">
    <location>
        <begin position="1044"/>
        <end position="1055"/>
    </location>
</feature>
<feature type="compositionally biased region" description="Basic residues" evidence="5">
    <location>
        <begin position="954"/>
        <end position="963"/>
    </location>
</feature>
<proteinExistence type="inferred from homology"/>
<dbReference type="OrthoDB" id="405996at2759"/>
<dbReference type="GO" id="GO:0004439">
    <property type="term" value="F:phosphatidylinositol-4,5-bisphosphate 5-phosphatase activity"/>
    <property type="evidence" value="ECO:0007669"/>
    <property type="project" value="UniProtKB-EC"/>
</dbReference>
<feature type="compositionally biased region" description="Low complexity" evidence="5">
    <location>
        <begin position="912"/>
        <end position="930"/>
    </location>
</feature>
<accession>G8YQ13</accession>
<dbReference type="PANTHER" id="PTHR11200:SF257">
    <property type="entry name" value="PHOSPHOINOSITIDE 5-PHOSPHATASE"/>
    <property type="match status" value="1"/>
</dbReference>
<reference evidence="7 8" key="1">
    <citation type="journal article" date="2012" name="G3 (Bethesda)">
        <title>Pichia sorbitophila, an interspecies yeast hybrid reveals early steps of genome resolution following polyploidization.</title>
        <authorList>
            <person name="Leh Louis V."/>
            <person name="Despons L."/>
            <person name="Friedrich A."/>
            <person name="Martin T."/>
            <person name="Durrens P."/>
            <person name="Casaregola S."/>
            <person name="Neuveglise C."/>
            <person name="Fairhead C."/>
            <person name="Marck C."/>
            <person name="Cruz J.A."/>
            <person name="Straub M.L."/>
            <person name="Kugler V."/>
            <person name="Sacerdot C."/>
            <person name="Uzunov Z."/>
            <person name="Thierry A."/>
            <person name="Weiss S."/>
            <person name="Bleykasten C."/>
            <person name="De Montigny J."/>
            <person name="Jacques N."/>
            <person name="Jung P."/>
            <person name="Lemaire M."/>
            <person name="Mallet S."/>
            <person name="Morel G."/>
            <person name="Richard G.F."/>
            <person name="Sarkar A."/>
            <person name="Savel G."/>
            <person name="Schacherer J."/>
            <person name="Seret M.L."/>
            <person name="Talla E."/>
            <person name="Samson G."/>
            <person name="Jubin C."/>
            <person name="Poulain J."/>
            <person name="Vacherie B."/>
            <person name="Barbe V."/>
            <person name="Pelletier E."/>
            <person name="Sherman D.J."/>
            <person name="Westhof E."/>
            <person name="Weissenbach J."/>
            <person name="Baret P.V."/>
            <person name="Wincker P."/>
            <person name="Gaillardin C."/>
            <person name="Dujon B."/>
            <person name="Souciet J.L."/>
        </authorList>
    </citation>
    <scope>NUCLEOTIDE SEQUENCE [LARGE SCALE GENOMIC DNA]</scope>
    <source>
        <strain evidence="8">ATCC MYA-4447 / BCRC 22081 / CBS 7064 / NBRC 10061 / NRRL Y-12695</strain>
    </source>
</reference>
<dbReference type="InterPro" id="IPR046985">
    <property type="entry name" value="IP5"/>
</dbReference>
<dbReference type="GO" id="GO:0005737">
    <property type="term" value="C:cytoplasm"/>
    <property type="evidence" value="ECO:0007669"/>
    <property type="project" value="TreeGrafter"/>
</dbReference>
<dbReference type="InParanoid" id="G8YQ13"/>
<dbReference type="EMBL" id="FO082056">
    <property type="protein sequence ID" value="CCE78748.1"/>
    <property type="molecule type" value="Genomic_DNA"/>
</dbReference>
<name>G8YQ13_PICSO</name>
<feature type="region of interest" description="Disordered" evidence="5">
    <location>
        <begin position="912"/>
        <end position="933"/>
    </location>
</feature>
<evidence type="ECO:0000256" key="2">
    <source>
        <dbReference type="ARBA" id="ARBA00009678"/>
    </source>
</evidence>
<protein>
    <recommendedName>
        <fullName evidence="3">phosphoinositide 5-phosphatase</fullName>
        <ecNumber evidence="3">3.1.3.36</ecNumber>
    </recommendedName>
</protein>
<dbReference type="STRING" id="559304.G8YQ13"/>
<feature type="domain" description="SAC" evidence="6">
    <location>
        <begin position="146"/>
        <end position="497"/>
    </location>
</feature>
<dbReference type="InterPro" id="IPR002013">
    <property type="entry name" value="SAC_dom"/>
</dbReference>
<feature type="compositionally biased region" description="Polar residues" evidence="5">
    <location>
        <begin position="1097"/>
        <end position="1127"/>
    </location>
</feature>
<dbReference type="Proteomes" id="UP000005222">
    <property type="component" value="Chromosome D"/>
</dbReference>
<dbReference type="HOGENOM" id="CLU_003016_2_0_1"/>
<comment type="similarity">
    <text evidence="2">In the central section; belongs to the inositol 1,4,5-trisphosphate 5-phosphatase family.</text>
</comment>
<dbReference type="FunCoup" id="G8YQ13">
    <property type="interactions" value="630"/>
</dbReference>
<feature type="compositionally biased region" description="Pro residues" evidence="5">
    <location>
        <begin position="1014"/>
        <end position="1026"/>
    </location>
</feature>
<dbReference type="GO" id="GO:0043813">
    <property type="term" value="F:phosphatidylinositol-3,5-bisphosphate 5-phosphatase activity"/>
    <property type="evidence" value="ECO:0007669"/>
    <property type="project" value="TreeGrafter"/>
</dbReference>
<feature type="compositionally biased region" description="Polar residues" evidence="5">
    <location>
        <begin position="1056"/>
        <end position="1077"/>
    </location>
</feature>
<evidence type="ECO:0000313" key="7">
    <source>
        <dbReference type="EMBL" id="CCE78748.1"/>
    </source>
</evidence>
<dbReference type="InterPro" id="IPR000300">
    <property type="entry name" value="IPPc"/>
</dbReference>
<dbReference type="eggNOG" id="KOG0566">
    <property type="taxonomic scope" value="Eukaryota"/>
</dbReference>
<comment type="similarity">
    <text evidence="1">Belongs to the synaptojanin family.</text>
</comment>
<evidence type="ECO:0000256" key="5">
    <source>
        <dbReference type="SAM" id="MobiDB-lite"/>
    </source>
</evidence>
<dbReference type="OMA" id="HPCHELR"/>
<dbReference type="SMART" id="SM00128">
    <property type="entry name" value="IPPc"/>
    <property type="match status" value="1"/>
</dbReference>
<organism evidence="7 8">
    <name type="scientific">Pichia sorbitophila (strain ATCC MYA-4447 / BCRC 22081 / CBS 7064 / NBRC 10061 / NRRL Y-12695)</name>
    <name type="common">Hybrid yeast</name>
    <dbReference type="NCBI Taxonomy" id="559304"/>
    <lineage>
        <taxon>Eukaryota</taxon>
        <taxon>Fungi</taxon>
        <taxon>Dikarya</taxon>
        <taxon>Ascomycota</taxon>
        <taxon>Saccharomycotina</taxon>
        <taxon>Pichiomycetes</taxon>
        <taxon>Debaryomycetaceae</taxon>
        <taxon>Millerozyma</taxon>
    </lineage>
</organism>
<dbReference type="SUPFAM" id="SSF56219">
    <property type="entry name" value="DNase I-like"/>
    <property type="match status" value="1"/>
</dbReference>
<evidence type="ECO:0000313" key="8">
    <source>
        <dbReference type="Proteomes" id="UP000005222"/>
    </source>
</evidence>
<evidence type="ECO:0000259" key="6">
    <source>
        <dbReference type="PROSITE" id="PS50275"/>
    </source>
</evidence>
<dbReference type="Gene3D" id="3.60.10.10">
    <property type="entry name" value="Endonuclease/exonuclease/phosphatase"/>
    <property type="match status" value="1"/>
</dbReference>
<sequence>MKLLYKEKPRTIVIYSETHSLCFQQVSDQKTEAKEAAVAVELAPNENITPERGFKVLLKREIYGCIGLIRIEGQIFLAVISGASTRVASPVDYESVDRIFSIDFISLSSNEWDFVNLDSNGMPVVTVDGGAEQDHDASRIHPCQDLKKLLSNGSFYYSNDFDLTSMLQERGVVKNAAEAPRSSKRDIDSYNIQDEYMWNTFMMTELLKFRSNLETTFKEVVDNNRFLTTVIRGFAKTIRVNSSGDTITIISKQSWKRAGTRYNARGIDDNGNVANFVETEFIFKQPSHSSIFSFTQTRGSVPAFWEQDSTLINPKITLTRSTEATQPVFDKHFSELNEKYGVCHIVNLLSHTKPAETQLSRRYKELLRNSSHRSEIVFTEFDFHQETKQSGGFSGASKILPILNSSLENFGWFYYDSEHEETITRQNGVFRVNCLDCLDRTNLIQQVICQTILDHILNNERGENYDYRERFYQSEIVTKHNALWADNGDAISQIYTGTNALKSSFSRSGKMNFAGALSDVTKSVSRMYQNTFVDSKKQTTIDILLGYDIQSSSLVKIYDPINDHVQEQLKKEEHNFTTWSNINIFVGTFNVNAANPSQKVDLTSWLFPVENSDIPLPDIYAIGLQETIELNAGSLLNADGSKSQLWTKLIEKQLNSHGETYFLLRTESIASMALLLFVKATQAPNVTQVNGSSKKTGLGGITANKGGCAVRFHFGSTSFSLVTSHLAAGSSAVIERFNDFSTIMQSLTFVRNYKIKDHDYILWFGDLNYRISMQNEECRYLIENGAFDELLARDQLCQERENKGAFYKFREGKIRFYPTYKFDKGTSNYDSSEKQRVPSWTDRILYMSKYRDLRQLNYNSIMDIFVSDHKPVFSTFSAPVKFVDEEKKAALTKQIYEAYKLENVGKHEVPILDLSDSNSSSKPSPVNSESRFSIDTLSEMNLIDDAENTAPKLPYRHNVHPMPRRIPPPPLPRKTTQDKNFGMLLESEKNRKAESSTTNGQPKSMNGISHSVPSSPPQAPRPPPPRRVAETPTQSNPAPPIGFSSVPLVASSKSSGAGTPYSSPAGTAQATSSTPELHTTDRKVSPLVPKKPEFLASSKSKTNVPTIGSNNTYPQNHSSDSVQSSDKATLDNKALMSEWKPLMPK</sequence>
<dbReference type="PANTHER" id="PTHR11200">
    <property type="entry name" value="INOSITOL 5-PHOSPHATASE"/>
    <property type="match status" value="1"/>
</dbReference>
<keyword evidence="4" id="KW-0378">Hydrolase</keyword>
<evidence type="ECO:0000256" key="1">
    <source>
        <dbReference type="ARBA" id="ARBA00008943"/>
    </source>
</evidence>
<evidence type="ECO:0000256" key="3">
    <source>
        <dbReference type="ARBA" id="ARBA00013044"/>
    </source>
</evidence>
<gene>
    <name evidence="7" type="primary">Piso0_000777</name>
    <name evidence="7" type="ORF">GNLVRS01_PISO0D03897g</name>
</gene>
<evidence type="ECO:0000256" key="4">
    <source>
        <dbReference type="ARBA" id="ARBA00022801"/>
    </source>
</evidence>
<dbReference type="PROSITE" id="PS50275">
    <property type="entry name" value="SAC"/>
    <property type="match status" value="1"/>
</dbReference>
<feature type="region of interest" description="Disordered" evidence="5">
    <location>
        <begin position="951"/>
        <end position="1145"/>
    </location>
</feature>
<dbReference type="Pfam" id="PF02383">
    <property type="entry name" value="Syja_N"/>
    <property type="match status" value="1"/>
</dbReference>
<keyword evidence="8" id="KW-1185">Reference proteome</keyword>
<dbReference type="GO" id="GO:0016020">
    <property type="term" value="C:membrane"/>
    <property type="evidence" value="ECO:0007669"/>
    <property type="project" value="TreeGrafter"/>
</dbReference>
<dbReference type="GO" id="GO:0046856">
    <property type="term" value="P:phosphatidylinositol dephosphorylation"/>
    <property type="evidence" value="ECO:0007669"/>
    <property type="project" value="InterPro"/>
</dbReference>
<feature type="compositionally biased region" description="Polar residues" evidence="5">
    <location>
        <begin position="995"/>
        <end position="1009"/>
    </location>
</feature>
<dbReference type="EC" id="3.1.3.36" evidence="3"/>
<dbReference type="Pfam" id="PF22669">
    <property type="entry name" value="Exo_endo_phos2"/>
    <property type="match status" value="1"/>
</dbReference>
<dbReference type="AlphaFoldDB" id="G8YQ13"/>